<dbReference type="GO" id="GO:0006310">
    <property type="term" value="P:DNA recombination"/>
    <property type="evidence" value="ECO:0007669"/>
    <property type="project" value="UniProtKB-KW"/>
</dbReference>
<dbReference type="PATRIC" id="fig|1437453.6.peg.7147"/>
<reference evidence="3" key="1">
    <citation type="submission" date="2015-02" db="EMBL/GenBank/DDBJ databases">
        <authorList>
            <person name="Gomez-Escribano P.J."/>
        </authorList>
    </citation>
    <scope>NUCLEOTIDE SEQUENCE [LARGE SCALE GENOMIC DNA]</scope>
    <source>
        <strain evidence="3">C34 (DSM 42122 / NRRL B-24963)</strain>
        <plasmid evidence="3">pSLE1</plasmid>
    </source>
</reference>
<evidence type="ECO:0000256" key="1">
    <source>
        <dbReference type="ARBA" id="ARBA00023172"/>
    </source>
</evidence>
<protein>
    <submittedName>
        <fullName evidence="2">Sle1_022 protein</fullName>
    </submittedName>
</protein>
<dbReference type="GO" id="GO:0015074">
    <property type="term" value="P:DNA integration"/>
    <property type="evidence" value="ECO:0007669"/>
    <property type="project" value="InterPro"/>
</dbReference>
<dbReference type="GO" id="GO:0003677">
    <property type="term" value="F:DNA binding"/>
    <property type="evidence" value="ECO:0007669"/>
    <property type="project" value="InterPro"/>
</dbReference>
<geneLocation type="plasmid" evidence="2 3">
    <name>pSLE1</name>
</geneLocation>
<dbReference type="AlphaFoldDB" id="A0A0F7VKJ0"/>
<dbReference type="Gene3D" id="1.10.443.10">
    <property type="entry name" value="Intergrase catalytic core"/>
    <property type="match status" value="1"/>
</dbReference>
<dbReference type="InterPro" id="IPR011010">
    <property type="entry name" value="DNA_brk_join_enz"/>
</dbReference>
<dbReference type="InterPro" id="IPR013762">
    <property type="entry name" value="Integrase-like_cat_sf"/>
</dbReference>
<proteinExistence type="predicted"/>
<evidence type="ECO:0000313" key="2">
    <source>
        <dbReference type="EMBL" id="CQR59189.1"/>
    </source>
</evidence>
<dbReference type="SUPFAM" id="SSF56349">
    <property type="entry name" value="DNA breaking-rejoining enzymes"/>
    <property type="match status" value="1"/>
</dbReference>
<dbReference type="RefSeq" id="WP_047121239.1">
    <property type="nucleotide sequence ID" value="NZ_LN831788.1"/>
</dbReference>
<gene>
    <name evidence="2" type="ORF">sle1_022</name>
</gene>
<evidence type="ECO:0000313" key="3">
    <source>
        <dbReference type="Proteomes" id="UP000035016"/>
    </source>
</evidence>
<dbReference type="Proteomes" id="UP000035016">
    <property type="component" value="Plasmid pSLE1"/>
</dbReference>
<dbReference type="EMBL" id="LN831788">
    <property type="protein sequence ID" value="CQR59189.1"/>
    <property type="molecule type" value="Genomic_DNA"/>
</dbReference>
<dbReference type="KEGG" id="sle:sle1_022"/>
<sequence>MDPRTLLDTWLTNGTLRPTSQATYRIEVTSWLDWCDSAGVDPWAFGLHHIAQWAHDRYLREVLDGRPFDGPDALAWLAQHHPDVAKSHDKRITALTGYYEAARDAGAIRQLPDLKLLRSGVDRDATPPKRLTPMERAVLLTCIGMWGKDQARHYLRDRLIAYLLLEGLRPGEIVRLDMRHLYDLQDGTWEIRAPDAFENVGKKFVLEPLTVAALKAYLPHRPRPQEGVHTLILGQGGRPIVSRYPNMLVQQICAAHPLLAERQPPVTADTIAHTGYWDDLGEHRYSG</sequence>
<organism evidence="2 3">
    <name type="scientific">Streptomyces leeuwenhoekii</name>
    <dbReference type="NCBI Taxonomy" id="1437453"/>
    <lineage>
        <taxon>Bacteria</taxon>
        <taxon>Bacillati</taxon>
        <taxon>Actinomycetota</taxon>
        <taxon>Actinomycetes</taxon>
        <taxon>Kitasatosporales</taxon>
        <taxon>Streptomycetaceae</taxon>
        <taxon>Streptomyces</taxon>
    </lineage>
</organism>
<name>A0A0F7VKJ0_STRLW</name>
<keyword evidence="2" id="KW-0614">Plasmid</keyword>
<accession>A0A0F7VKJ0</accession>
<keyword evidence="1" id="KW-0233">DNA recombination</keyword>